<dbReference type="EMBL" id="BAABGY010000002">
    <property type="protein sequence ID" value="GAA4321023.1"/>
    <property type="molecule type" value="Genomic_DNA"/>
</dbReference>
<reference evidence="2" key="1">
    <citation type="journal article" date="2019" name="Int. J. Syst. Evol. Microbiol.">
        <title>The Global Catalogue of Microorganisms (GCM) 10K type strain sequencing project: providing services to taxonomists for standard genome sequencing and annotation.</title>
        <authorList>
            <consortium name="The Broad Institute Genomics Platform"/>
            <consortium name="The Broad Institute Genome Sequencing Center for Infectious Disease"/>
            <person name="Wu L."/>
            <person name="Ma J."/>
        </authorList>
    </citation>
    <scope>NUCLEOTIDE SEQUENCE [LARGE SCALE GENOMIC DNA]</scope>
    <source>
        <strain evidence="2">JCM 17919</strain>
    </source>
</reference>
<organism evidence="1 2">
    <name type="scientific">Flaviaesturariibacter amylovorans</name>
    <dbReference type="NCBI Taxonomy" id="1084520"/>
    <lineage>
        <taxon>Bacteria</taxon>
        <taxon>Pseudomonadati</taxon>
        <taxon>Bacteroidota</taxon>
        <taxon>Chitinophagia</taxon>
        <taxon>Chitinophagales</taxon>
        <taxon>Chitinophagaceae</taxon>
        <taxon>Flaviaestuariibacter</taxon>
    </lineage>
</organism>
<gene>
    <name evidence="1" type="ORF">GCM10023184_06510</name>
</gene>
<keyword evidence="2" id="KW-1185">Reference proteome</keyword>
<accession>A0ABP8GB83</accession>
<protein>
    <recommendedName>
        <fullName evidence="3">Lipoprotein</fullName>
    </recommendedName>
</protein>
<proteinExistence type="predicted"/>
<sequence length="133" mass="15543">MRRMAFKVILFLNLILLTGCFDIFRGDSDHIVGNISVINPRNQEDKGYKLIIFKEEFNSTVIEDYIDELVGNDSLLLIKALNKEDCMPRFYRINHNGGMKIYQVIMSDEGEYIQKSKQIKPKYSFYSDVEVCE</sequence>
<dbReference type="Proteomes" id="UP001501725">
    <property type="component" value="Unassembled WGS sequence"/>
</dbReference>
<comment type="caution">
    <text evidence="1">The sequence shown here is derived from an EMBL/GenBank/DDBJ whole genome shotgun (WGS) entry which is preliminary data.</text>
</comment>
<evidence type="ECO:0008006" key="3">
    <source>
        <dbReference type="Google" id="ProtNLM"/>
    </source>
</evidence>
<dbReference type="RefSeq" id="WP_345253338.1">
    <property type="nucleotide sequence ID" value="NZ_BAABGY010000002.1"/>
</dbReference>
<name>A0ABP8GB83_9BACT</name>
<evidence type="ECO:0000313" key="2">
    <source>
        <dbReference type="Proteomes" id="UP001501725"/>
    </source>
</evidence>
<evidence type="ECO:0000313" key="1">
    <source>
        <dbReference type="EMBL" id="GAA4321023.1"/>
    </source>
</evidence>
<dbReference type="PROSITE" id="PS51257">
    <property type="entry name" value="PROKAR_LIPOPROTEIN"/>
    <property type="match status" value="1"/>
</dbReference>